<evidence type="ECO:0000256" key="4">
    <source>
        <dbReference type="ARBA" id="ARBA00022842"/>
    </source>
</evidence>
<dbReference type="AlphaFoldDB" id="A0A2N9GR38"/>
<name>A0A2N9GR38_FAGSY</name>
<keyword evidence="4" id="KW-0460">Magnesium</keyword>
<dbReference type="GO" id="GO:0008168">
    <property type="term" value="F:methyltransferase activity"/>
    <property type="evidence" value="ECO:0007669"/>
    <property type="project" value="UniProtKB-KW"/>
</dbReference>
<gene>
    <name evidence="5" type="ORF">FSB_LOCUS29596</name>
</gene>
<evidence type="ECO:0000256" key="3">
    <source>
        <dbReference type="ARBA" id="ARBA00022723"/>
    </source>
</evidence>
<keyword evidence="1" id="KW-0489">Methyltransferase</keyword>
<dbReference type="InterPro" id="IPR005299">
    <property type="entry name" value="MeTrfase_7"/>
</dbReference>
<keyword evidence="3" id="KW-0479">Metal-binding</keyword>
<dbReference type="Gene3D" id="1.10.1200.270">
    <property type="entry name" value="Methyltransferase, alpha-helical capping domain"/>
    <property type="match status" value="1"/>
</dbReference>
<keyword evidence="2" id="KW-0808">Transferase</keyword>
<dbReference type="InterPro" id="IPR029063">
    <property type="entry name" value="SAM-dependent_MTases_sf"/>
</dbReference>
<evidence type="ECO:0000256" key="1">
    <source>
        <dbReference type="ARBA" id="ARBA00022603"/>
    </source>
</evidence>
<dbReference type="GO" id="GO:0046872">
    <property type="term" value="F:metal ion binding"/>
    <property type="evidence" value="ECO:0007669"/>
    <property type="project" value="UniProtKB-KW"/>
</dbReference>
<accession>A0A2N9GR38</accession>
<reference evidence="5" key="1">
    <citation type="submission" date="2018-02" db="EMBL/GenBank/DDBJ databases">
        <authorList>
            <person name="Cohen D.B."/>
            <person name="Kent A.D."/>
        </authorList>
    </citation>
    <scope>NUCLEOTIDE SEQUENCE</scope>
</reference>
<sequence length="334" mass="37385">MTKHLTEEAITNLYCTTLPKSLAIADLGCSSGPNTLFVVSELIKVVDKLRQKLGHESPECQVFLNDLPGNDFNSIFKSLPSFQKKLSYQLGPGAGPCLFSGTPGSFYGRLFPSKTLHFVHSSYSLHWLSQVPEGLGNNKGNIYMASTSPPSVLRAYYEQFQKDFSMFLKCRAEELVAGGGMVLTLLGRRSEDPSSKECCYIWELLALALKDMVSEGIIEEDKMDSFNIPKYTPSPSEVEFEVLKGGYFSIDRLEVSEVNWNLYDSEFKPSDEFGDDGYSLAKCIRAVAEPLLVSHFGDAIIDEVFRRYKEITDDRMSKEKTQFTNVTISVTKRG</sequence>
<evidence type="ECO:0000313" key="5">
    <source>
        <dbReference type="EMBL" id="SPD01714.1"/>
    </source>
</evidence>
<proteinExistence type="predicted"/>
<protein>
    <recommendedName>
        <fullName evidence="6">Salicylate carboxymethyltransferase</fullName>
    </recommendedName>
</protein>
<dbReference type="InterPro" id="IPR042086">
    <property type="entry name" value="MeTrfase_capping"/>
</dbReference>
<dbReference type="Gene3D" id="3.40.50.150">
    <property type="entry name" value="Vaccinia Virus protein VP39"/>
    <property type="match status" value="1"/>
</dbReference>
<evidence type="ECO:0008006" key="6">
    <source>
        <dbReference type="Google" id="ProtNLM"/>
    </source>
</evidence>
<dbReference type="GO" id="GO:0032259">
    <property type="term" value="P:methylation"/>
    <property type="evidence" value="ECO:0007669"/>
    <property type="project" value="UniProtKB-KW"/>
</dbReference>
<dbReference type="EMBL" id="OIVN01002224">
    <property type="protein sequence ID" value="SPD01714.1"/>
    <property type="molecule type" value="Genomic_DNA"/>
</dbReference>
<dbReference type="SUPFAM" id="SSF53335">
    <property type="entry name" value="S-adenosyl-L-methionine-dependent methyltransferases"/>
    <property type="match status" value="1"/>
</dbReference>
<evidence type="ECO:0000256" key="2">
    <source>
        <dbReference type="ARBA" id="ARBA00022679"/>
    </source>
</evidence>
<dbReference type="Pfam" id="PF03492">
    <property type="entry name" value="Methyltransf_7"/>
    <property type="match status" value="1"/>
</dbReference>
<organism evidence="5">
    <name type="scientific">Fagus sylvatica</name>
    <name type="common">Beechnut</name>
    <dbReference type="NCBI Taxonomy" id="28930"/>
    <lineage>
        <taxon>Eukaryota</taxon>
        <taxon>Viridiplantae</taxon>
        <taxon>Streptophyta</taxon>
        <taxon>Embryophyta</taxon>
        <taxon>Tracheophyta</taxon>
        <taxon>Spermatophyta</taxon>
        <taxon>Magnoliopsida</taxon>
        <taxon>eudicotyledons</taxon>
        <taxon>Gunneridae</taxon>
        <taxon>Pentapetalae</taxon>
        <taxon>rosids</taxon>
        <taxon>fabids</taxon>
        <taxon>Fagales</taxon>
        <taxon>Fagaceae</taxon>
        <taxon>Fagus</taxon>
    </lineage>
</organism>
<dbReference type="PANTHER" id="PTHR31009">
    <property type="entry name" value="S-ADENOSYL-L-METHIONINE:CARBOXYL METHYLTRANSFERASE FAMILY PROTEIN"/>
    <property type="match status" value="1"/>
</dbReference>